<organism evidence="1 2">
    <name type="scientific">Enterobacter kobei</name>
    <dbReference type="NCBI Taxonomy" id="208224"/>
    <lineage>
        <taxon>Bacteria</taxon>
        <taxon>Pseudomonadati</taxon>
        <taxon>Pseudomonadota</taxon>
        <taxon>Gammaproteobacteria</taxon>
        <taxon>Enterobacterales</taxon>
        <taxon>Enterobacteriaceae</taxon>
        <taxon>Enterobacter</taxon>
        <taxon>Enterobacter cloacae complex</taxon>
    </lineage>
</organism>
<protein>
    <submittedName>
        <fullName evidence="1">Uncharacterized protein</fullName>
    </submittedName>
</protein>
<proteinExistence type="predicted"/>
<dbReference type="AlphaFoldDB" id="A0AA86IPA4"/>
<gene>
    <name evidence="1" type="ORF">ENKO_17080</name>
</gene>
<sequence>MKQITQQPRLPRTKPTMLASHRSLIIEARESRLLGWRREAAYYLHSAAVERQCIAMKESRK</sequence>
<evidence type="ECO:0000313" key="2">
    <source>
        <dbReference type="Proteomes" id="UP000682928"/>
    </source>
</evidence>
<reference evidence="1" key="1">
    <citation type="submission" date="2021-04" db="EMBL/GenBank/DDBJ databases">
        <title>Difference and commonality of drug resistance evolution in various bacteria. and drug sensitivity profiles.</title>
        <authorList>
            <person name="Maeda T."/>
            <person name="Shibai A."/>
            <person name="Kawada K."/>
            <person name="Kotani H."/>
            <person name="Tarusawa Y."/>
            <person name="Tanabe K."/>
            <person name="Furusawa C."/>
        </authorList>
    </citation>
    <scope>NUCLEOTIDE SEQUENCE</scope>
    <source>
        <strain evidence="1">JCM 8580</strain>
    </source>
</reference>
<name>A0AA86IPA4_9ENTR</name>
<accession>A0AA86IPA4</accession>
<dbReference type="Proteomes" id="UP000682928">
    <property type="component" value="Chromosome"/>
</dbReference>
<evidence type="ECO:0000313" key="1">
    <source>
        <dbReference type="EMBL" id="BCU55114.1"/>
    </source>
</evidence>
<dbReference type="EMBL" id="AP024590">
    <property type="protein sequence ID" value="BCU55114.1"/>
    <property type="molecule type" value="Genomic_DNA"/>
</dbReference>